<feature type="domain" description="FLYWCH-type" evidence="4">
    <location>
        <begin position="4"/>
        <end position="64"/>
    </location>
</feature>
<evidence type="ECO:0000313" key="5">
    <source>
        <dbReference type="EMBL" id="KAK9884686.1"/>
    </source>
</evidence>
<protein>
    <recommendedName>
        <fullName evidence="4">FLYWCH-type domain-containing protein</fullName>
    </recommendedName>
</protein>
<gene>
    <name evidence="5" type="ORF">WA026_007531</name>
</gene>
<sequence length="102" mass="11842">MVTYIKGARLLPQLVVDNYKYLKHRSAQKVTYWKCHLYDSGACKARCIIGIDQSIILSGDHDHTPTYEHIPDDLILFKEIFLLKRICRQKSTFGKISESNQN</sequence>
<evidence type="ECO:0000259" key="4">
    <source>
        <dbReference type="Pfam" id="PF04500"/>
    </source>
</evidence>
<reference evidence="5 6" key="1">
    <citation type="submission" date="2023-03" db="EMBL/GenBank/DDBJ databases">
        <title>Genome insight into feeding habits of ladybird beetles.</title>
        <authorList>
            <person name="Li H.-S."/>
            <person name="Huang Y.-H."/>
            <person name="Pang H."/>
        </authorList>
    </citation>
    <scope>NUCLEOTIDE SEQUENCE [LARGE SCALE GENOMIC DNA]</scope>
    <source>
        <strain evidence="5">SYSU_2023b</strain>
        <tissue evidence="5">Whole body</tissue>
    </source>
</reference>
<evidence type="ECO:0000256" key="3">
    <source>
        <dbReference type="ARBA" id="ARBA00022833"/>
    </source>
</evidence>
<dbReference type="Pfam" id="PF04500">
    <property type="entry name" value="FLYWCH"/>
    <property type="match status" value="1"/>
</dbReference>
<dbReference type="Proteomes" id="UP001431783">
    <property type="component" value="Unassembled WGS sequence"/>
</dbReference>
<dbReference type="EMBL" id="JARQZJ010000093">
    <property type="protein sequence ID" value="KAK9884686.1"/>
    <property type="molecule type" value="Genomic_DNA"/>
</dbReference>
<keyword evidence="6" id="KW-1185">Reference proteome</keyword>
<keyword evidence="1" id="KW-0479">Metal-binding</keyword>
<organism evidence="5 6">
    <name type="scientific">Henosepilachna vigintioctopunctata</name>
    <dbReference type="NCBI Taxonomy" id="420089"/>
    <lineage>
        <taxon>Eukaryota</taxon>
        <taxon>Metazoa</taxon>
        <taxon>Ecdysozoa</taxon>
        <taxon>Arthropoda</taxon>
        <taxon>Hexapoda</taxon>
        <taxon>Insecta</taxon>
        <taxon>Pterygota</taxon>
        <taxon>Neoptera</taxon>
        <taxon>Endopterygota</taxon>
        <taxon>Coleoptera</taxon>
        <taxon>Polyphaga</taxon>
        <taxon>Cucujiformia</taxon>
        <taxon>Coccinelloidea</taxon>
        <taxon>Coccinellidae</taxon>
        <taxon>Epilachninae</taxon>
        <taxon>Epilachnini</taxon>
        <taxon>Henosepilachna</taxon>
    </lineage>
</organism>
<keyword evidence="3" id="KW-0862">Zinc</keyword>
<evidence type="ECO:0000313" key="6">
    <source>
        <dbReference type="Proteomes" id="UP001431783"/>
    </source>
</evidence>
<dbReference type="AlphaFoldDB" id="A0AAW1UXX2"/>
<dbReference type="GO" id="GO:0008270">
    <property type="term" value="F:zinc ion binding"/>
    <property type="evidence" value="ECO:0007669"/>
    <property type="project" value="UniProtKB-KW"/>
</dbReference>
<dbReference type="Gene3D" id="2.20.25.240">
    <property type="match status" value="1"/>
</dbReference>
<proteinExistence type="predicted"/>
<evidence type="ECO:0000256" key="2">
    <source>
        <dbReference type="ARBA" id="ARBA00022771"/>
    </source>
</evidence>
<keyword evidence="2" id="KW-0863">Zinc-finger</keyword>
<dbReference type="InterPro" id="IPR007588">
    <property type="entry name" value="Znf_FLYWCH"/>
</dbReference>
<comment type="caution">
    <text evidence="5">The sequence shown here is derived from an EMBL/GenBank/DDBJ whole genome shotgun (WGS) entry which is preliminary data.</text>
</comment>
<name>A0AAW1UXX2_9CUCU</name>
<evidence type="ECO:0000256" key="1">
    <source>
        <dbReference type="ARBA" id="ARBA00022723"/>
    </source>
</evidence>
<accession>A0AAW1UXX2</accession>